<name>A0A1B2LWV7_9GAMM</name>
<dbReference type="AlphaFoldDB" id="A0A1B2LWV7"/>
<feature type="transmembrane region" description="Helical" evidence="1">
    <location>
        <begin position="61"/>
        <end position="83"/>
    </location>
</feature>
<dbReference type="Proteomes" id="UP000093391">
    <property type="component" value="Chromosome"/>
</dbReference>
<keyword evidence="1" id="KW-1133">Transmembrane helix</keyword>
<feature type="transmembrane region" description="Helical" evidence="1">
    <location>
        <begin position="27"/>
        <end position="49"/>
    </location>
</feature>
<sequence>MNSNALIIDIRKQLPWHRRYASTTSTAMLWLIWLLLWRPIMLLFGFLGVHKPELIAKFFNSFFLVVENGFVALIACAISLCLWRSLSARHPRASAQHLSLNATAQHFHLNHHSLAQARQQKILTLHHDAQGQIILLESATTPAHSKAISTVDAAIEAHPLTV</sequence>
<dbReference type="EMBL" id="CP016895">
    <property type="protein sequence ID" value="AOA57417.1"/>
    <property type="molecule type" value="Genomic_DNA"/>
</dbReference>
<keyword evidence="1" id="KW-0812">Transmembrane</keyword>
<reference evidence="2 3" key="1">
    <citation type="submission" date="2016-08" db="EMBL/GenBank/DDBJ databases">
        <authorList>
            <person name="Seilhamer J.J."/>
        </authorList>
    </citation>
    <scope>NUCLEOTIDE SEQUENCE [LARGE SCALE GENOMIC DNA]</scope>
    <source>
        <strain evidence="2 3">BRTC-1</strain>
    </source>
</reference>
<organism evidence="2 3">
    <name type="scientific">Acinetobacter larvae</name>
    <dbReference type="NCBI Taxonomy" id="1789224"/>
    <lineage>
        <taxon>Bacteria</taxon>
        <taxon>Pseudomonadati</taxon>
        <taxon>Pseudomonadota</taxon>
        <taxon>Gammaproteobacteria</taxon>
        <taxon>Moraxellales</taxon>
        <taxon>Moraxellaceae</taxon>
        <taxon>Acinetobacter</taxon>
    </lineage>
</organism>
<evidence type="ECO:0000313" key="2">
    <source>
        <dbReference type="EMBL" id="AOA57417.1"/>
    </source>
</evidence>
<keyword evidence="3" id="KW-1185">Reference proteome</keyword>
<dbReference type="STRING" id="1789224.BFG52_02980"/>
<dbReference type="InterPro" id="IPR023829">
    <property type="entry name" value="PGA_PgaD"/>
</dbReference>
<protein>
    <submittedName>
        <fullName evidence="2">Poly-beta-1,6-N-acetyl-D-glucosamine biosynthesis protein PgaD</fullName>
    </submittedName>
</protein>
<evidence type="ECO:0000313" key="3">
    <source>
        <dbReference type="Proteomes" id="UP000093391"/>
    </source>
</evidence>
<dbReference type="Pfam" id="PF13994">
    <property type="entry name" value="PgaD"/>
    <property type="match status" value="1"/>
</dbReference>
<proteinExistence type="predicted"/>
<dbReference type="KEGG" id="ala:BFG52_02980"/>
<dbReference type="OrthoDB" id="6691414at2"/>
<keyword evidence="1" id="KW-0472">Membrane</keyword>
<dbReference type="NCBIfam" id="TIGR03940">
    <property type="entry name" value="PGA_PgaD"/>
    <property type="match status" value="1"/>
</dbReference>
<gene>
    <name evidence="2" type="ORF">BFG52_02980</name>
</gene>
<dbReference type="GO" id="GO:0043709">
    <property type="term" value="P:cell adhesion involved in single-species biofilm formation"/>
    <property type="evidence" value="ECO:0007669"/>
    <property type="project" value="InterPro"/>
</dbReference>
<accession>A0A1B2LWV7</accession>
<evidence type="ECO:0000256" key="1">
    <source>
        <dbReference type="SAM" id="Phobius"/>
    </source>
</evidence>